<evidence type="ECO:0000313" key="2">
    <source>
        <dbReference type="EMBL" id="SES19598.1"/>
    </source>
</evidence>
<dbReference type="AlphaFoldDB" id="A0A1H9VDD8"/>
<organism evidence="2 3">
    <name type="scientific">Pedobacter rhizosphaerae</name>
    <dbReference type="NCBI Taxonomy" id="390241"/>
    <lineage>
        <taxon>Bacteria</taxon>
        <taxon>Pseudomonadati</taxon>
        <taxon>Bacteroidota</taxon>
        <taxon>Sphingobacteriia</taxon>
        <taxon>Sphingobacteriales</taxon>
        <taxon>Sphingobacteriaceae</taxon>
        <taxon>Pedobacter</taxon>
    </lineage>
</organism>
<feature type="transmembrane region" description="Helical" evidence="1">
    <location>
        <begin position="58"/>
        <end position="77"/>
    </location>
</feature>
<feature type="transmembrane region" description="Helical" evidence="1">
    <location>
        <begin position="32"/>
        <end position="51"/>
    </location>
</feature>
<protein>
    <submittedName>
        <fullName evidence="2">Uncharacterized protein</fullName>
    </submittedName>
</protein>
<sequence length="126" mass="15166">MKILHEFYFYAIYKIYGKIFGIRWAYVKSPSIVRITDSIAILNLAFIFLIVRKITPKISIVEIIIWVILLFLEFFYADKNIRGDKHLQVINEIDSIRRNKNYFPFIMIYSITPILVLSYFLLPRYF</sequence>
<feature type="transmembrane region" description="Helical" evidence="1">
    <location>
        <begin position="7"/>
        <end position="26"/>
    </location>
</feature>
<dbReference type="EMBL" id="FOGG01000041">
    <property type="protein sequence ID" value="SES19598.1"/>
    <property type="molecule type" value="Genomic_DNA"/>
</dbReference>
<accession>A0A1H9VDD8</accession>
<keyword evidence="1" id="KW-0812">Transmembrane</keyword>
<evidence type="ECO:0000313" key="3">
    <source>
        <dbReference type="Proteomes" id="UP000199572"/>
    </source>
</evidence>
<keyword evidence="1" id="KW-1133">Transmembrane helix</keyword>
<feature type="transmembrane region" description="Helical" evidence="1">
    <location>
        <begin position="102"/>
        <end position="122"/>
    </location>
</feature>
<name>A0A1H9VDD8_9SPHI</name>
<keyword evidence="1" id="KW-0472">Membrane</keyword>
<dbReference type="Proteomes" id="UP000199572">
    <property type="component" value="Unassembled WGS sequence"/>
</dbReference>
<evidence type="ECO:0000256" key="1">
    <source>
        <dbReference type="SAM" id="Phobius"/>
    </source>
</evidence>
<keyword evidence="3" id="KW-1185">Reference proteome</keyword>
<gene>
    <name evidence="2" type="ORF">SAMN04488023_14131</name>
</gene>
<reference evidence="2 3" key="1">
    <citation type="submission" date="2016-10" db="EMBL/GenBank/DDBJ databases">
        <authorList>
            <person name="de Groot N.N."/>
        </authorList>
    </citation>
    <scope>NUCLEOTIDE SEQUENCE [LARGE SCALE GENOMIC DNA]</scope>
    <source>
        <strain evidence="2 3">DSM 18610</strain>
    </source>
</reference>
<proteinExistence type="predicted"/>